<organism evidence="3 4">
    <name type="scientific">Arachnia propionica</name>
    <dbReference type="NCBI Taxonomy" id="1750"/>
    <lineage>
        <taxon>Bacteria</taxon>
        <taxon>Bacillati</taxon>
        <taxon>Actinomycetota</taxon>
        <taxon>Actinomycetes</taxon>
        <taxon>Propionibacteriales</taxon>
        <taxon>Propionibacteriaceae</taxon>
        <taxon>Arachnia</taxon>
    </lineage>
</organism>
<dbReference type="EMBL" id="LR134406">
    <property type="protein sequence ID" value="VEH71604.1"/>
    <property type="molecule type" value="Genomic_DNA"/>
</dbReference>
<protein>
    <submittedName>
        <fullName evidence="3">Type VII secretion integral membrane protein EccD</fullName>
    </submittedName>
</protein>
<sequence length="431" mass="45502">MIADPFLRISVLGTTHNADLVVPADQPATALLPQLLGLLGEPHGPQGTYTLTTALGEPIDLHRPMGEIGLVDGAVLQLSRETETPPVPVVSDLVDATAEHKATGLWSDVSRGWVLSACSALMTVVALVFLLLPRGPDTLDVGVTAAGLYVVSLLCKILRKDLAWAYFAAAGVTAIWWAWLQLMTGTSPLVILLILLVAQFISLMVHTRQHFAYAIGLAVLAISTGAWWLIHFLVADPVRAGAITATLALLLLGLTPRLALSIAGVFKADDAVGHGTSMALSEVVGHLDRAHHVLSVAVTLLAGLWTLGILPVAGAAIGNVWTLGMVSSLVVAWTLRGRHFPLAAERTAIYTAALIAVSTVAWSQLATVWAPAGAAVLALFLAIVLFLRISDLAAAQLRRAATWIETLAVIVTIPVLVGMFDLYTQLLGSFQ</sequence>
<feature type="transmembrane region" description="Helical" evidence="1">
    <location>
        <begin position="369"/>
        <end position="389"/>
    </location>
</feature>
<feature type="transmembrane region" description="Helical" evidence="1">
    <location>
        <begin position="293"/>
        <end position="310"/>
    </location>
</feature>
<feature type="transmembrane region" description="Helical" evidence="1">
    <location>
        <begin position="401"/>
        <end position="420"/>
    </location>
</feature>
<dbReference type="AlphaFoldDB" id="A0A3S4UEQ3"/>
<dbReference type="GeneID" id="64408336"/>
<feature type="domain" description="EccD-like transmembrane" evidence="2">
    <location>
        <begin position="114"/>
        <end position="427"/>
    </location>
</feature>
<evidence type="ECO:0000259" key="2">
    <source>
        <dbReference type="Pfam" id="PF19053"/>
    </source>
</evidence>
<dbReference type="Pfam" id="PF19053">
    <property type="entry name" value="EccD"/>
    <property type="match status" value="1"/>
</dbReference>
<dbReference type="Proteomes" id="UP000273044">
    <property type="component" value="Chromosome"/>
</dbReference>
<evidence type="ECO:0000313" key="4">
    <source>
        <dbReference type="Proteomes" id="UP000273044"/>
    </source>
</evidence>
<evidence type="ECO:0000313" key="3">
    <source>
        <dbReference type="EMBL" id="VEH71604.1"/>
    </source>
</evidence>
<keyword evidence="1" id="KW-0472">Membrane</keyword>
<reference evidence="3 4" key="1">
    <citation type="submission" date="2018-12" db="EMBL/GenBank/DDBJ databases">
        <authorList>
            <consortium name="Pathogen Informatics"/>
        </authorList>
    </citation>
    <scope>NUCLEOTIDE SEQUENCE [LARGE SCALE GENOMIC DNA]</scope>
    <source>
        <strain evidence="3 4">NCTC12967</strain>
    </source>
</reference>
<feature type="transmembrane region" description="Helical" evidence="1">
    <location>
        <begin position="240"/>
        <end position="260"/>
    </location>
</feature>
<dbReference type="RefSeq" id="WP_061787513.1">
    <property type="nucleotide sequence ID" value="NZ_LR134406.1"/>
</dbReference>
<keyword evidence="1" id="KW-1133">Transmembrane helix</keyword>
<feature type="transmembrane region" description="Helical" evidence="1">
    <location>
        <begin position="162"/>
        <end position="180"/>
    </location>
</feature>
<evidence type="ECO:0000256" key="1">
    <source>
        <dbReference type="SAM" id="Phobius"/>
    </source>
</evidence>
<keyword evidence="4" id="KW-1185">Reference proteome</keyword>
<dbReference type="Pfam" id="PF08817">
    <property type="entry name" value="YukD"/>
    <property type="match status" value="1"/>
</dbReference>
<name>A0A3S4UEQ3_9ACTN</name>
<feature type="transmembrane region" description="Helical" evidence="1">
    <location>
        <begin position="138"/>
        <end position="155"/>
    </location>
</feature>
<feature type="transmembrane region" description="Helical" evidence="1">
    <location>
        <begin position="212"/>
        <end position="234"/>
    </location>
</feature>
<feature type="transmembrane region" description="Helical" evidence="1">
    <location>
        <begin position="113"/>
        <end position="132"/>
    </location>
</feature>
<dbReference type="Gene3D" id="3.10.20.90">
    <property type="entry name" value="Phosphatidylinositol 3-kinase Catalytic Subunit, Chain A, domain 1"/>
    <property type="match status" value="1"/>
</dbReference>
<dbReference type="InterPro" id="IPR024962">
    <property type="entry name" value="YukD-like"/>
</dbReference>
<keyword evidence="1" id="KW-0812">Transmembrane</keyword>
<feature type="transmembrane region" description="Helical" evidence="1">
    <location>
        <begin position="186"/>
        <end position="205"/>
    </location>
</feature>
<accession>A0A3S4UEQ3</accession>
<gene>
    <name evidence="3" type="ORF">NCTC12967_02930</name>
</gene>
<dbReference type="InterPro" id="IPR044049">
    <property type="entry name" value="EccD_transm"/>
</dbReference>
<proteinExistence type="predicted"/>